<evidence type="ECO:0000256" key="3">
    <source>
        <dbReference type="SAM" id="Phobius"/>
    </source>
</evidence>
<comment type="subcellular location">
    <subcellularLocation>
        <location evidence="1">Membrane</location>
        <topology evidence="1">Multi-pass membrane protein</topology>
    </subcellularLocation>
</comment>
<dbReference type="EMBL" id="BX569691">
    <property type="protein sequence ID" value="CAE07241.1"/>
    <property type="molecule type" value="Genomic_DNA"/>
</dbReference>
<dbReference type="STRING" id="84588.SYNW0726"/>
<evidence type="ECO:0000259" key="4">
    <source>
        <dbReference type="Pfam" id="PF14159"/>
    </source>
</evidence>
<proteinExistence type="predicted"/>
<dbReference type="GO" id="GO:0016020">
    <property type="term" value="C:membrane"/>
    <property type="evidence" value="ECO:0007669"/>
    <property type="project" value="UniProtKB-SubCell"/>
</dbReference>
<protein>
    <recommendedName>
        <fullName evidence="4">Cyanobacterial aminoacyl-tRNA synthetase CAAD domain-containing protein</fullName>
    </recommendedName>
</protein>
<reference evidence="5 6" key="1">
    <citation type="journal article" date="2003" name="Nature">
        <title>The genome of a motile marine Synechococcus.</title>
        <authorList>
            <person name="Palenik B."/>
            <person name="Brahamsha B."/>
            <person name="Larimer F."/>
            <person name="Land M."/>
            <person name="Hauser L."/>
            <person name="Chain P."/>
            <person name="Lamerdin J."/>
            <person name="Regala W."/>
            <person name="Allen E.A."/>
            <person name="McCarren J."/>
            <person name="Paulsen I."/>
            <person name="Dufresne A."/>
            <person name="Partensky F."/>
            <person name="Webb E."/>
            <person name="Waterbury J."/>
        </authorList>
    </citation>
    <scope>NUCLEOTIDE SEQUENCE [LARGE SCALE GENOMIC DNA]</scope>
    <source>
        <strain evidence="5 6">WH8102</strain>
    </source>
</reference>
<name>Q7U896_PARMW</name>
<evidence type="ECO:0000256" key="1">
    <source>
        <dbReference type="ARBA" id="ARBA00004141"/>
    </source>
</evidence>
<evidence type="ECO:0000256" key="2">
    <source>
        <dbReference type="SAM" id="MobiDB-lite"/>
    </source>
</evidence>
<dbReference type="InterPro" id="IPR025564">
    <property type="entry name" value="CAAD_dom"/>
</dbReference>
<dbReference type="KEGG" id="syw:SYNW0726"/>
<feature type="transmembrane region" description="Helical" evidence="3">
    <location>
        <begin position="114"/>
        <end position="135"/>
    </location>
</feature>
<feature type="region of interest" description="Disordered" evidence="2">
    <location>
        <begin position="1"/>
        <end position="32"/>
    </location>
</feature>
<feature type="domain" description="Cyanobacterial aminoacyl-tRNA synthetase CAAD" evidence="4">
    <location>
        <begin position="77"/>
        <end position="160"/>
    </location>
</feature>
<keyword evidence="6" id="KW-1185">Reference proteome</keyword>
<accession>Q7U896</accession>
<dbReference type="Proteomes" id="UP000001422">
    <property type="component" value="Chromosome"/>
</dbReference>
<dbReference type="Pfam" id="PF14159">
    <property type="entry name" value="CAAD"/>
    <property type="match status" value="1"/>
</dbReference>
<dbReference type="HOGENOM" id="CLU_103783_1_0_3"/>
<evidence type="ECO:0000313" key="6">
    <source>
        <dbReference type="Proteomes" id="UP000001422"/>
    </source>
</evidence>
<keyword evidence="3" id="KW-0812">Transmembrane</keyword>
<evidence type="ECO:0000313" key="5">
    <source>
        <dbReference type="EMBL" id="CAE07241.1"/>
    </source>
</evidence>
<dbReference type="AlphaFoldDB" id="Q7U896"/>
<gene>
    <name evidence="5" type="ordered locus">SYNW0726</name>
</gene>
<dbReference type="eggNOG" id="ENOG503493W">
    <property type="taxonomic scope" value="Bacteria"/>
</dbReference>
<feature type="transmembrane region" description="Helical" evidence="3">
    <location>
        <begin position="89"/>
        <end position="108"/>
    </location>
</feature>
<keyword evidence="3" id="KW-1133">Transmembrane helix</keyword>
<sequence length="161" mass="17294">MELMGPIDEPQSNVDSVSPVPEPTPTPTVTTTPIVTPELTSDPAIAATVTIPADADASGGEWDLLKDKLQGLVNTDQLHSQWSQLKGPLRLLAGLIVLVIVLQIYGGILRTIDALPLASGLFELAGVIWLGNFSVRNLVRSGDRRKVLEDLVRLWQRVVGG</sequence>
<keyword evidence="3" id="KW-0472">Membrane</keyword>
<organism evidence="5 6">
    <name type="scientific">Parasynechococcus marenigrum (strain WH8102)</name>
    <dbReference type="NCBI Taxonomy" id="84588"/>
    <lineage>
        <taxon>Bacteria</taxon>
        <taxon>Bacillati</taxon>
        <taxon>Cyanobacteriota</taxon>
        <taxon>Cyanophyceae</taxon>
        <taxon>Synechococcales</taxon>
        <taxon>Prochlorococcaceae</taxon>
        <taxon>Parasynechococcus</taxon>
        <taxon>Parasynechococcus marenigrum</taxon>
    </lineage>
</organism>